<dbReference type="GO" id="GO:0052621">
    <property type="term" value="F:diguanylate cyclase activity"/>
    <property type="evidence" value="ECO:0007669"/>
    <property type="project" value="UniProtKB-EC"/>
</dbReference>
<evidence type="ECO:0000256" key="3">
    <source>
        <dbReference type="ARBA" id="ARBA00034247"/>
    </source>
</evidence>
<dbReference type="AlphaFoldDB" id="A0A2S6HA92"/>
<dbReference type="GO" id="GO:0005886">
    <property type="term" value="C:plasma membrane"/>
    <property type="evidence" value="ECO:0007669"/>
    <property type="project" value="TreeGrafter"/>
</dbReference>
<comment type="cofactor">
    <cofactor evidence="1">
        <name>Mg(2+)</name>
        <dbReference type="ChEBI" id="CHEBI:18420"/>
    </cofactor>
</comment>
<dbReference type="PANTHER" id="PTHR45138">
    <property type="entry name" value="REGULATORY COMPONENTS OF SENSORY TRANSDUCTION SYSTEM"/>
    <property type="match status" value="1"/>
</dbReference>
<evidence type="ECO:0000313" key="6">
    <source>
        <dbReference type="EMBL" id="PPK74385.1"/>
    </source>
</evidence>
<dbReference type="Proteomes" id="UP000240010">
    <property type="component" value="Unassembled WGS sequence"/>
</dbReference>
<dbReference type="SMART" id="SM00267">
    <property type="entry name" value="GGDEF"/>
    <property type="match status" value="1"/>
</dbReference>
<dbReference type="GO" id="GO:1902201">
    <property type="term" value="P:negative regulation of bacterial-type flagellum-dependent cell motility"/>
    <property type="evidence" value="ECO:0007669"/>
    <property type="project" value="TreeGrafter"/>
</dbReference>
<evidence type="ECO:0000256" key="1">
    <source>
        <dbReference type="ARBA" id="ARBA00001946"/>
    </source>
</evidence>
<evidence type="ECO:0000256" key="2">
    <source>
        <dbReference type="ARBA" id="ARBA00012528"/>
    </source>
</evidence>
<feature type="coiled-coil region" evidence="4">
    <location>
        <begin position="157"/>
        <end position="184"/>
    </location>
</feature>
<dbReference type="NCBIfam" id="TIGR00254">
    <property type="entry name" value="GGDEF"/>
    <property type="match status" value="1"/>
</dbReference>
<keyword evidence="4" id="KW-0175">Coiled coil</keyword>
<protein>
    <recommendedName>
        <fullName evidence="2">diguanylate cyclase</fullName>
        <ecNumber evidence="2">2.7.7.65</ecNumber>
    </recommendedName>
</protein>
<dbReference type="SUPFAM" id="SSF55073">
    <property type="entry name" value="Nucleotide cyclase"/>
    <property type="match status" value="1"/>
</dbReference>
<dbReference type="InterPro" id="IPR050469">
    <property type="entry name" value="Diguanylate_Cyclase"/>
</dbReference>
<comment type="caution">
    <text evidence="6">The sequence shown here is derived from an EMBL/GenBank/DDBJ whole genome shotgun (WGS) entry which is preliminary data.</text>
</comment>
<proteinExistence type="predicted"/>
<reference evidence="6 7" key="1">
    <citation type="submission" date="2018-02" db="EMBL/GenBank/DDBJ databases">
        <title>Subsurface microbial communities from deep shales in Ohio and West Virginia, USA.</title>
        <authorList>
            <person name="Wrighton K."/>
        </authorList>
    </citation>
    <scope>NUCLEOTIDE SEQUENCE [LARGE SCALE GENOMIC DNA]</scope>
    <source>
        <strain evidence="6 7">OWC-DMM</strain>
    </source>
</reference>
<evidence type="ECO:0000256" key="4">
    <source>
        <dbReference type="SAM" id="Coils"/>
    </source>
</evidence>
<dbReference type="GO" id="GO:0043709">
    <property type="term" value="P:cell adhesion involved in single-species biofilm formation"/>
    <property type="evidence" value="ECO:0007669"/>
    <property type="project" value="TreeGrafter"/>
</dbReference>
<accession>A0A2S6HA92</accession>
<dbReference type="EMBL" id="PTIZ01000009">
    <property type="protein sequence ID" value="PPK74385.1"/>
    <property type="molecule type" value="Genomic_DNA"/>
</dbReference>
<organism evidence="6 7">
    <name type="scientific">Methylobacter tundripaludum</name>
    <dbReference type="NCBI Taxonomy" id="173365"/>
    <lineage>
        <taxon>Bacteria</taxon>
        <taxon>Pseudomonadati</taxon>
        <taxon>Pseudomonadota</taxon>
        <taxon>Gammaproteobacteria</taxon>
        <taxon>Methylococcales</taxon>
        <taxon>Methylococcaceae</taxon>
        <taxon>Methylobacter</taxon>
    </lineage>
</organism>
<dbReference type="InterPro" id="IPR043128">
    <property type="entry name" value="Rev_trsase/Diguanyl_cyclase"/>
</dbReference>
<dbReference type="Gene3D" id="3.30.70.270">
    <property type="match status" value="1"/>
</dbReference>
<dbReference type="PROSITE" id="PS50887">
    <property type="entry name" value="GGDEF"/>
    <property type="match status" value="1"/>
</dbReference>
<dbReference type="InterPro" id="IPR000160">
    <property type="entry name" value="GGDEF_dom"/>
</dbReference>
<gene>
    <name evidence="6" type="ORF">B0F87_10927</name>
</gene>
<sequence length="351" mass="39587">MIIDGLTFLPTYDDTLEQNAEYLRQILPLMSKHKIATDPLNFAIFYEYIIGRNIGLNNELDALLGKQVVFTPELSAKLFKKYICDTSIDSLEKINHLLLQLINKTGEALDTTGEKASAATIDFQNQSKKLENNQDLPEIKIVLTEIIAGTKGLAETSMTLQTQLDDNKKEMQLLRQELAHARETAKTDALTGLLNRRAFDQKLNEYIEIHKQNDVELCLLILDIDHFKQVNDTFGHQMGDNVLRYTANLMKQHITEHHCAARYGGEEMAIIMPNTPLNKAMEIAEKIRTSLAQHPLKLKGSKKSIGKVTISIGVSSFKINDSIESLIERADMAMYRAKDNGRNQVMAENAI</sequence>
<feature type="domain" description="GGDEF" evidence="5">
    <location>
        <begin position="215"/>
        <end position="350"/>
    </location>
</feature>
<comment type="catalytic activity">
    <reaction evidence="3">
        <text>2 GTP = 3',3'-c-di-GMP + 2 diphosphate</text>
        <dbReference type="Rhea" id="RHEA:24898"/>
        <dbReference type="ChEBI" id="CHEBI:33019"/>
        <dbReference type="ChEBI" id="CHEBI:37565"/>
        <dbReference type="ChEBI" id="CHEBI:58805"/>
        <dbReference type="EC" id="2.7.7.65"/>
    </reaction>
</comment>
<name>A0A2S6HA92_9GAMM</name>
<dbReference type="Pfam" id="PF00990">
    <property type="entry name" value="GGDEF"/>
    <property type="match status" value="1"/>
</dbReference>
<dbReference type="PANTHER" id="PTHR45138:SF9">
    <property type="entry name" value="DIGUANYLATE CYCLASE DGCM-RELATED"/>
    <property type="match status" value="1"/>
</dbReference>
<dbReference type="EC" id="2.7.7.65" evidence="2"/>
<dbReference type="InterPro" id="IPR029787">
    <property type="entry name" value="Nucleotide_cyclase"/>
</dbReference>
<dbReference type="CDD" id="cd01949">
    <property type="entry name" value="GGDEF"/>
    <property type="match status" value="1"/>
</dbReference>
<evidence type="ECO:0000259" key="5">
    <source>
        <dbReference type="PROSITE" id="PS50887"/>
    </source>
</evidence>
<dbReference type="FunFam" id="3.30.70.270:FF:000001">
    <property type="entry name" value="Diguanylate cyclase domain protein"/>
    <property type="match status" value="1"/>
</dbReference>
<evidence type="ECO:0000313" key="7">
    <source>
        <dbReference type="Proteomes" id="UP000240010"/>
    </source>
</evidence>